<dbReference type="InterPro" id="IPR043132">
    <property type="entry name" value="BCAT-like_C"/>
</dbReference>
<dbReference type="InterPro" id="IPR036038">
    <property type="entry name" value="Aminotransferase-like"/>
</dbReference>
<dbReference type="SUPFAM" id="SSF56752">
    <property type="entry name" value="D-aminoacid aminotransferase-like PLP-dependent enzymes"/>
    <property type="match status" value="1"/>
</dbReference>
<dbReference type="AlphaFoldDB" id="A0A9E9LBZ9"/>
<dbReference type="Gene3D" id="3.20.10.10">
    <property type="entry name" value="D-amino Acid Aminotransferase, subunit A, domain 2"/>
    <property type="match status" value="1"/>
</dbReference>
<dbReference type="Proteomes" id="UP001164819">
    <property type="component" value="Chromosome"/>
</dbReference>
<proteinExistence type="predicted"/>
<reference evidence="1" key="1">
    <citation type="journal article" date="2022" name="Front. Microbiol.">
        <title>New perspectives on an old grouping: The genomic and phenotypic variability of Oxalobacter formigenes and the implications for calcium oxalate stone prevention.</title>
        <authorList>
            <person name="Chmiel J.A."/>
            <person name="Carr C."/>
            <person name="Stuivenberg G.A."/>
            <person name="Venema R."/>
            <person name="Chanyi R.M."/>
            <person name="Al K.F."/>
            <person name="Giguere D."/>
            <person name="Say H."/>
            <person name="Akouris P.P."/>
            <person name="Dominguez Romero S.A."/>
            <person name="Kwong A."/>
            <person name="Tai V."/>
            <person name="Koval S.F."/>
            <person name="Razvi H."/>
            <person name="Bjazevic J."/>
            <person name="Burton J.P."/>
        </authorList>
    </citation>
    <scope>NUCLEOTIDE SEQUENCE</scope>
    <source>
        <strain evidence="1">OxK</strain>
    </source>
</reference>
<keyword evidence="1" id="KW-0808">Transferase</keyword>
<dbReference type="RefSeq" id="WP_269283486.1">
    <property type="nucleotide sequence ID" value="NZ_CP098251.1"/>
</dbReference>
<dbReference type="Pfam" id="PF01063">
    <property type="entry name" value="Aminotran_4"/>
    <property type="match status" value="1"/>
</dbReference>
<accession>A0A9E9LBZ9</accession>
<dbReference type="EMBL" id="CP098251">
    <property type="protein sequence ID" value="WAV91295.1"/>
    <property type="molecule type" value="Genomic_DNA"/>
</dbReference>
<name>A0A9E9LBZ9_9BURK</name>
<sequence length="259" mass="29708">MPAESTYRYTPDGTLVSIDEPEPRLLVADSWLAKEGHVRALHLHRRRFLSSCTELAGIHEKTVAPFWEKVLEKIPKTGLWFPRIELAGTVRQPVFQLRIRKAPPLHSTVRLIDCHIADFRKKPRHKGPDLDRMGAIRRILLEKGAEEGILTTPEGYILEGLTTNILWWENNTLCSAPPAYRILPGITGKLVQLVALRNNIPVVRRKRKLQDLNNREVWAVNALHGIRRAVNWACSPFRTTSHVDIGHWRNALENFNEKI</sequence>
<dbReference type="GO" id="GO:0008483">
    <property type="term" value="F:transaminase activity"/>
    <property type="evidence" value="ECO:0007669"/>
    <property type="project" value="UniProtKB-KW"/>
</dbReference>
<evidence type="ECO:0000313" key="1">
    <source>
        <dbReference type="EMBL" id="WAV91295.1"/>
    </source>
</evidence>
<keyword evidence="1" id="KW-0032">Aminotransferase</keyword>
<dbReference type="InterPro" id="IPR001544">
    <property type="entry name" value="Aminotrans_IV"/>
</dbReference>
<gene>
    <name evidence="1" type="ORF">NB646_00565</name>
</gene>
<organism evidence="1">
    <name type="scientific">Oxalobacter aliiformigenes</name>
    <dbReference type="NCBI Taxonomy" id="2946593"/>
    <lineage>
        <taxon>Bacteria</taxon>
        <taxon>Pseudomonadati</taxon>
        <taxon>Pseudomonadota</taxon>
        <taxon>Betaproteobacteria</taxon>
        <taxon>Burkholderiales</taxon>
        <taxon>Oxalobacteraceae</taxon>
        <taxon>Oxalobacter</taxon>
    </lineage>
</organism>
<protein>
    <submittedName>
        <fullName evidence="1">Aminotransferase class IV</fullName>
    </submittedName>
</protein>